<dbReference type="Proteomes" id="UP000228987">
    <property type="component" value="Unassembled WGS sequence"/>
</dbReference>
<dbReference type="GO" id="GO:0009001">
    <property type="term" value="F:serine O-acetyltransferase activity"/>
    <property type="evidence" value="ECO:0007669"/>
    <property type="project" value="UniProtKB-EC"/>
</dbReference>
<dbReference type="GO" id="GO:0005737">
    <property type="term" value="C:cytoplasm"/>
    <property type="evidence" value="ECO:0007669"/>
    <property type="project" value="InterPro"/>
</dbReference>
<dbReference type="InterPro" id="IPR042122">
    <property type="entry name" value="Ser_AcTrfase_N_sf"/>
</dbReference>
<sequence length="260" mass="28025">MPEKIWSTIKAEISEQIMHEPVLASFFSKRVHQHDSLESAISDLLASKLASNDVPVSTLKQLFHEAFITDSTLIQSVLKDIIAIKQRDPAVRAHADIMLYFKGFQAVQAYRVANWLWRQERENLALYLQSLISEVFTVDIHPAAKIGSGIMVDHATGIVIGETCVLEDNISIMQGVTLGGTGNETGDRHPKISSGVLIGSSAQILGNVFIGEGAKVGAGSVVLDDVAPHTTVAGIPAVVVGKPRADQPALDMNHDLNSTD</sequence>
<keyword evidence="8" id="KW-0198">Cysteine biosynthesis</keyword>
<dbReference type="InterPro" id="IPR005881">
    <property type="entry name" value="Ser_O-AcTrfase"/>
</dbReference>
<dbReference type="SUPFAM" id="SSF51161">
    <property type="entry name" value="Trimeric LpxA-like enzymes"/>
    <property type="match status" value="1"/>
</dbReference>
<dbReference type="UniPathway" id="UPA00136">
    <property type="reaction ID" value="UER00199"/>
</dbReference>
<gene>
    <name evidence="12" type="primary">cysE</name>
    <name evidence="12" type="ORF">COA71_06060</name>
</gene>
<dbReference type="Pfam" id="PF06426">
    <property type="entry name" value="SATase_N"/>
    <property type="match status" value="1"/>
</dbReference>
<dbReference type="InterPro" id="IPR053376">
    <property type="entry name" value="Serine_acetyltransferase"/>
</dbReference>
<evidence type="ECO:0000256" key="7">
    <source>
        <dbReference type="ARBA" id="ARBA00022737"/>
    </source>
</evidence>
<dbReference type="InterPro" id="IPR011004">
    <property type="entry name" value="Trimer_LpxA-like_sf"/>
</dbReference>
<evidence type="ECO:0000256" key="3">
    <source>
        <dbReference type="ARBA" id="ARBA00013266"/>
    </source>
</evidence>
<dbReference type="CDD" id="cd03354">
    <property type="entry name" value="LbH_SAT"/>
    <property type="match status" value="1"/>
</dbReference>
<reference evidence="13" key="1">
    <citation type="submission" date="2017-08" db="EMBL/GenBank/DDBJ databases">
        <title>A dynamic microbial community with high functional redundancy inhabits the cold, oxic subseafloor aquifer.</title>
        <authorList>
            <person name="Tully B.J."/>
            <person name="Wheat C.G."/>
            <person name="Glazer B.T."/>
            <person name="Huber J.A."/>
        </authorList>
    </citation>
    <scope>NUCLEOTIDE SEQUENCE [LARGE SCALE GENOMIC DNA]</scope>
</reference>
<dbReference type="Pfam" id="PF00132">
    <property type="entry name" value="Hexapep"/>
    <property type="match status" value="1"/>
</dbReference>
<dbReference type="NCBIfam" id="TIGR01172">
    <property type="entry name" value="cysE"/>
    <property type="match status" value="1"/>
</dbReference>
<evidence type="ECO:0000256" key="4">
    <source>
        <dbReference type="ARBA" id="ARBA00018522"/>
    </source>
</evidence>
<feature type="domain" description="Serine acetyltransferase N-terminal" evidence="11">
    <location>
        <begin position="5"/>
        <end position="109"/>
    </location>
</feature>
<keyword evidence="7" id="KW-0677">Repeat</keyword>
<evidence type="ECO:0000259" key="11">
    <source>
        <dbReference type="SMART" id="SM00971"/>
    </source>
</evidence>
<dbReference type="InterPro" id="IPR010493">
    <property type="entry name" value="Ser_AcTrfase_N"/>
</dbReference>
<evidence type="ECO:0000256" key="6">
    <source>
        <dbReference type="ARBA" id="ARBA00022679"/>
    </source>
</evidence>
<evidence type="ECO:0000256" key="9">
    <source>
        <dbReference type="ARBA" id="ARBA00023315"/>
    </source>
</evidence>
<proteinExistence type="inferred from homology"/>
<dbReference type="Gene3D" id="2.160.10.10">
    <property type="entry name" value="Hexapeptide repeat proteins"/>
    <property type="match status" value="1"/>
</dbReference>
<evidence type="ECO:0000313" key="13">
    <source>
        <dbReference type="Proteomes" id="UP000228987"/>
    </source>
</evidence>
<organism evidence="12 13">
    <name type="scientific">SAR86 cluster bacterium</name>
    <dbReference type="NCBI Taxonomy" id="2030880"/>
    <lineage>
        <taxon>Bacteria</taxon>
        <taxon>Pseudomonadati</taxon>
        <taxon>Pseudomonadota</taxon>
        <taxon>Gammaproteobacteria</taxon>
        <taxon>SAR86 cluster</taxon>
    </lineage>
</organism>
<dbReference type="SMART" id="SM00971">
    <property type="entry name" value="SATase_N"/>
    <property type="match status" value="1"/>
</dbReference>
<dbReference type="PANTHER" id="PTHR42811">
    <property type="entry name" value="SERINE ACETYLTRANSFERASE"/>
    <property type="match status" value="1"/>
</dbReference>
<evidence type="ECO:0000313" key="12">
    <source>
        <dbReference type="EMBL" id="PCJ42154.1"/>
    </source>
</evidence>
<dbReference type="InterPro" id="IPR001451">
    <property type="entry name" value="Hexapep"/>
</dbReference>
<name>A0A2A5CE38_9GAMM</name>
<dbReference type="AlphaFoldDB" id="A0A2A5CE38"/>
<evidence type="ECO:0000256" key="5">
    <source>
        <dbReference type="ARBA" id="ARBA00022605"/>
    </source>
</evidence>
<comment type="caution">
    <text evidence="12">The sequence shown here is derived from an EMBL/GenBank/DDBJ whole genome shotgun (WGS) entry which is preliminary data.</text>
</comment>
<dbReference type="EC" id="2.3.1.30" evidence="3"/>
<comment type="catalytic activity">
    <reaction evidence="10">
        <text>L-serine + acetyl-CoA = O-acetyl-L-serine + CoA</text>
        <dbReference type="Rhea" id="RHEA:24560"/>
        <dbReference type="ChEBI" id="CHEBI:33384"/>
        <dbReference type="ChEBI" id="CHEBI:57287"/>
        <dbReference type="ChEBI" id="CHEBI:57288"/>
        <dbReference type="ChEBI" id="CHEBI:58340"/>
        <dbReference type="EC" id="2.3.1.30"/>
    </reaction>
</comment>
<dbReference type="InterPro" id="IPR045304">
    <property type="entry name" value="LbH_SAT"/>
</dbReference>
<evidence type="ECO:0000256" key="8">
    <source>
        <dbReference type="ARBA" id="ARBA00023192"/>
    </source>
</evidence>
<dbReference type="PROSITE" id="PS00101">
    <property type="entry name" value="HEXAPEP_TRANSFERASES"/>
    <property type="match status" value="1"/>
</dbReference>
<keyword evidence="6 12" id="KW-0808">Transferase</keyword>
<dbReference type="EMBL" id="NVWI01000003">
    <property type="protein sequence ID" value="PCJ42154.1"/>
    <property type="molecule type" value="Genomic_DNA"/>
</dbReference>
<dbReference type="GO" id="GO:0006535">
    <property type="term" value="P:cysteine biosynthetic process from serine"/>
    <property type="evidence" value="ECO:0007669"/>
    <property type="project" value="InterPro"/>
</dbReference>
<evidence type="ECO:0000256" key="1">
    <source>
        <dbReference type="ARBA" id="ARBA00004876"/>
    </source>
</evidence>
<keyword evidence="5" id="KW-0028">Amino-acid biosynthesis</keyword>
<dbReference type="InterPro" id="IPR018357">
    <property type="entry name" value="Hexapep_transf_CS"/>
</dbReference>
<keyword evidence="9" id="KW-0012">Acyltransferase</keyword>
<evidence type="ECO:0000256" key="2">
    <source>
        <dbReference type="ARBA" id="ARBA00007274"/>
    </source>
</evidence>
<dbReference type="NCBIfam" id="NF041874">
    <property type="entry name" value="EPS_EpsC"/>
    <property type="match status" value="1"/>
</dbReference>
<dbReference type="FunFam" id="2.160.10.10:FF:000002">
    <property type="entry name" value="Serine acetyltransferase"/>
    <property type="match status" value="1"/>
</dbReference>
<comment type="similarity">
    <text evidence="2">Belongs to the transferase hexapeptide repeat family.</text>
</comment>
<accession>A0A2A5CE38</accession>
<dbReference type="Gene3D" id="1.10.3130.10">
    <property type="entry name" value="serine acetyltransferase, domain 1"/>
    <property type="match status" value="1"/>
</dbReference>
<comment type="pathway">
    <text evidence="1">Amino-acid biosynthesis; L-cysteine biosynthesis; L-cysteine from L-serine: step 1/2.</text>
</comment>
<protein>
    <recommendedName>
        <fullName evidence="4">Serine acetyltransferase</fullName>
        <ecNumber evidence="3">2.3.1.30</ecNumber>
    </recommendedName>
</protein>
<evidence type="ECO:0000256" key="10">
    <source>
        <dbReference type="ARBA" id="ARBA00049486"/>
    </source>
</evidence>